<dbReference type="Proteomes" id="UP000003163">
    <property type="component" value="Unassembled WGS sequence"/>
</dbReference>
<evidence type="ECO:0000256" key="5">
    <source>
        <dbReference type="SAM" id="SignalP"/>
    </source>
</evidence>
<evidence type="ECO:0000256" key="1">
    <source>
        <dbReference type="ARBA" id="ARBA00005615"/>
    </source>
</evidence>
<dbReference type="OMA" id="DAPFGWA"/>
<protein>
    <recommendedName>
        <fullName evidence="4">Trehalase</fullName>
        <ecNumber evidence="4">3.2.1.28</ecNumber>
    </recommendedName>
    <alternativeName>
        <fullName evidence="4">Alpha-trehalose glucohydrolase</fullName>
    </alternativeName>
</protein>
<dbReference type="STRING" id="1003232.J9DMN7"/>
<feature type="chain" id="PRO_5012226627" description="Trehalase" evidence="5">
    <location>
        <begin position="16"/>
        <end position="640"/>
    </location>
</feature>
<accession>J9DMN7</accession>
<dbReference type="PRINTS" id="PR00744">
    <property type="entry name" value="GLHYDRLASE37"/>
</dbReference>
<comment type="similarity">
    <text evidence="1 4">Belongs to the glycosyl hydrolase 37 family.</text>
</comment>
<dbReference type="EC" id="3.2.1.28" evidence="4"/>
<dbReference type="SUPFAM" id="SSF48208">
    <property type="entry name" value="Six-hairpin glycosidases"/>
    <property type="match status" value="1"/>
</dbReference>
<dbReference type="EMBL" id="AFBI03000064">
    <property type="protein sequence ID" value="EJW02592.1"/>
    <property type="molecule type" value="Genomic_DNA"/>
</dbReference>
<dbReference type="InterPro" id="IPR001661">
    <property type="entry name" value="Glyco_hydro_37"/>
</dbReference>
<gene>
    <name evidence="6" type="ORF">EDEG_03004</name>
</gene>
<comment type="caution">
    <text evidence="6">The sequence shown here is derived from an EMBL/GenBank/DDBJ whole genome shotgun (WGS) entry which is preliminary data.</text>
</comment>
<dbReference type="InterPro" id="IPR018232">
    <property type="entry name" value="Glyco_hydro_37_CS"/>
</dbReference>
<dbReference type="InterPro" id="IPR012341">
    <property type="entry name" value="6hp_glycosidase-like_sf"/>
</dbReference>
<keyword evidence="2 4" id="KW-0378">Hydrolase</keyword>
<organism evidence="6 7">
    <name type="scientific">Edhazardia aedis (strain USNM 41457)</name>
    <name type="common">Microsporidian parasite</name>
    <dbReference type="NCBI Taxonomy" id="1003232"/>
    <lineage>
        <taxon>Eukaryota</taxon>
        <taxon>Fungi</taxon>
        <taxon>Fungi incertae sedis</taxon>
        <taxon>Microsporidia</taxon>
        <taxon>Edhazardia</taxon>
    </lineage>
</organism>
<dbReference type="VEuPathDB" id="MicrosporidiaDB:EDEG_03004"/>
<name>J9DMN7_EDHAE</name>
<dbReference type="PROSITE" id="PS00927">
    <property type="entry name" value="TREHALASE_1"/>
    <property type="match status" value="1"/>
</dbReference>
<evidence type="ECO:0000313" key="6">
    <source>
        <dbReference type="EMBL" id="EJW02592.1"/>
    </source>
</evidence>
<keyword evidence="5" id="KW-0732">Signal</keyword>
<dbReference type="AlphaFoldDB" id="J9DMN7"/>
<dbReference type="FunCoup" id="J9DMN7">
    <property type="interactions" value="14"/>
</dbReference>
<dbReference type="PANTHER" id="PTHR23403:SF1">
    <property type="entry name" value="TREHALASE"/>
    <property type="match status" value="1"/>
</dbReference>
<dbReference type="PROSITE" id="PS00928">
    <property type="entry name" value="TREHALASE_2"/>
    <property type="match status" value="1"/>
</dbReference>
<evidence type="ECO:0000256" key="3">
    <source>
        <dbReference type="ARBA" id="ARBA00023295"/>
    </source>
</evidence>
<evidence type="ECO:0000313" key="7">
    <source>
        <dbReference type="Proteomes" id="UP000003163"/>
    </source>
</evidence>
<dbReference type="GO" id="GO:0004555">
    <property type="term" value="F:alpha,alpha-trehalase activity"/>
    <property type="evidence" value="ECO:0007669"/>
    <property type="project" value="UniProtKB-EC"/>
</dbReference>
<comment type="catalytic activity">
    <reaction evidence="4">
        <text>alpha,alpha-trehalose + H2O = alpha-D-glucose + beta-D-glucose</text>
        <dbReference type="Rhea" id="RHEA:32675"/>
        <dbReference type="ChEBI" id="CHEBI:15377"/>
        <dbReference type="ChEBI" id="CHEBI:15903"/>
        <dbReference type="ChEBI" id="CHEBI:16551"/>
        <dbReference type="ChEBI" id="CHEBI:17925"/>
        <dbReference type="EC" id="3.2.1.28"/>
    </reaction>
</comment>
<keyword evidence="7" id="KW-1185">Reference proteome</keyword>
<keyword evidence="3 4" id="KW-0326">Glycosidase</keyword>
<evidence type="ECO:0000256" key="2">
    <source>
        <dbReference type="ARBA" id="ARBA00022801"/>
    </source>
</evidence>
<dbReference type="OrthoDB" id="3542292at2759"/>
<reference evidence="6 7" key="1">
    <citation type="submission" date="2011-08" db="EMBL/GenBank/DDBJ databases">
        <authorList>
            <person name="Liu Z.J."/>
            <person name="Shi F.L."/>
            <person name="Lu J.Q."/>
            <person name="Li M."/>
            <person name="Wang Z.L."/>
        </authorList>
    </citation>
    <scope>NUCLEOTIDE SEQUENCE [LARGE SCALE GENOMIC DNA]</scope>
    <source>
        <strain evidence="6 7">USNM 41457</strain>
    </source>
</reference>
<proteinExistence type="inferred from homology"/>
<dbReference type="Gene3D" id="1.50.10.10">
    <property type="match status" value="1"/>
</dbReference>
<feature type="signal peptide" evidence="5">
    <location>
        <begin position="1"/>
        <end position="15"/>
    </location>
</feature>
<dbReference type="InParanoid" id="J9DMN7"/>
<dbReference type="GO" id="GO:0005993">
    <property type="term" value="P:trehalose catabolic process"/>
    <property type="evidence" value="ECO:0007669"/>
    <property type="project" value="TreeGrafter"/>
</dbReference>
<dbReference type="HOGENOM" id="CLU_006451_4_0_1"/>
<dbReference type="Pfam" id="PF01204">
    <property type="entry name" value="Trehalase"/>
    <property type="match status" value="1"/>
</dbReference>
<evidence type="ECO:0000256" key="4">
    <source>
        <dbReference type="RuleBase" id="RU361180"/>
    </source>
</evidence>
<sequence length="640" mass="74485">MFITCILFLLKQSLQQDLFDDVSNISLYTDISMLLAVQILLPNEDSKDFVDRATKYPLKKVVEEFRLIEKDLGLGNLANIVMNEEGALNSSSLPEYVSDYIIQQRKKYRKEKAKDKLEILNEFVESYFYPVGYDIEKHIPVDYKENPQFLENITDPKLKEMADHLNKIWFDLSRKSKQIPNSGTSSLLNLPYPFMIPGGRFREFYYWDTYWILEGLLVCDMFDTAENIVRNFIHIIDELGYIPNGTRKYYMYRSQPPYFPMMLLKLLDIDNGRFNDLILGEGLDMALKEYKFWDTYRKIKIFDKNGNEHFLNHFHVHSNFPRPESFGEDIITYERQKTQSQEMIYSNIKSGAESGWDFSSRWLAKEDKLDTIEAFLQVSVDLNAILYRNEQIIATLLHRKGENEKATEFLQKAQKRARAINAILWNPKENAWNDYITVNDKFVDYRFYFSNVSPLIYGITPPNGTTEYDIMKKYAKELFSYPGGIPASGHGIETGQQWDFPNVWAPHQHMIVEYLLSINEQEMAFHVAKAFFDSVYEGFKKNKAFFEKYNCVALGDSGAGGEYAPQTGFGWTNGTVLSFILKYGDTLMKDYDFKGKYNEILNILDKAVKFEAKNDITSNTDNYVHEITPQKIRGAGLVAF</sequence>
<dbReference type="PANTHER" id="PTHR23403">
    <property type="entry name" value="TREHALASE"/>
    <property type="match status" value="1"/>
</dbReference>
<dbReference type="InterPro" id="IPR008928">
    <property type="entry name" value="6-hairpin_glycosidase_sf"/>
</dbReference>
<reference evidence="7" key="2">
    <citation type="submission" date="2015-07" db="EMBL/GenBank/DDBJ databases">
        <title>Contrasting host-pathogen interactions and genome evolution in two generalist and specialist microsporidian pathogens of mosquitoes.</title>
        <authorList>
            <consortium name="The Broad Institute Genomics Platform"/>
            <consortium name="The Broad Institute Genome Sequencing Center for Infectious Disease"/>
            <person name="Cuomo C.A."/>
            <person name="Sanscrainte N.D."/>
            <person name="Goldberg J.M."/>
            <person name="Heiman D."/>
            <person name="Young S."/>
            <person name="Zeng Q."/>
            <person name="Becnel J.J."/>
            <person name="Birren B.W."/>
        </authorList>
    </citation>
    <scope>NUCLEOTIDE SEQUENCE [LARGE SCALE GENOMIC DNA]</scope>
    <source>
        <strain evidence="7">USNM 41457</strain>
    </source>
</reference>